<dbReference type="SMART" id="SM01022">
    <property type="entry name" value="ASCH"/>
    <property type="match status" value="1"/>
</dbReference>
<sequence length="114" mass="13471">MKHYMDLYPSPFEKIANGEKTIELRLNDEKRQLINIGDEIEFTNITDSVSKLYVRVTDIYKFSTFEELYSQLPLDKCGYKPHELSKASPNDMDFYYSEEEQLKYEALGIKLELI</sequence>
<dbReference type="Proteomes" id="UP000253034">
    <property type="component" value="Unassembled WGS sequence"/>
</dbReference>
<comment type="caution">
    <text evidence="2">The sequence shown here is derived from an EMBL/GenBank/DDBJ whole genome shotgun (WGS) entry which is preliminary data.</text>
</comment>
<dbReference type="AlphaFoldDB" id="A0A369BCL0"/>
<dbReference type="EMBL" id="QPJT01000003">
    <property type="protein sequence ID" value="RCX19263.1"/>
    <property type="molecule type" value="Genomic_DNA"/>
</dbReference>
<evidence type="ECO:0000259" key="1">
    <source>
        <dbReference type="SMART" id="SM01022"/>
    </source>
</evidence>
<keyword evidence="3" id="KW-1185">Reference proteome</keyword>
<dbReference type="InterPro" id="IPR015947">
    <property type="entry name" value="PUA-like_sf"/>
</dbReference>
<feature type="domain" description="ASCH" evidence="1">
    <location>
        <begin position="5"/>
        <end position="104"/>
    </location>
</feature>
<dbReference type="Pfam" id="PF04266">
    <property type="entry name" value="ASCH"/>
    <property type="match status" value="1"/>
</dbReference>
<dbReference type="OrthoDB" id="9790388at2"/>
<accession>A0A369BCL0</accession>
<protein>
    <submittedName>
        <fullName evidence="2">ASC-1-like (ASCH) protein</fullName>
    </submittedName>
</protein>
<dbReference type="CDD" id="cd06555">
    <property type="entry name" value="ASCH_PF0470_like"/>
    <property type="match status" value="1"/>
</dbReference>
<name>A0A369BCL0_9FIRM</name>
<reference evidence="2 3" key="1">
    <citation type="submission" date="2018-07" db="EMBL/GenBank/DDBJ databases">
        <title>Genomic Encyclopedia of Type Strains, Phase IV (KMG-IV): sequencing the most valuable type-strain genomes for metagenomic binning, comparative biology and taxonomic classification.</title>
        <authorList>
            <person name="Goeker M."/>
        </authorList>
    </citation>
    <scope>NUCLEOTIDE SEQUENCE [LARGE SCALE GENOMIC DNA]</scope>
    <source>
        <strain evidence="2 3">DSM 27016</strain>
    </source>
</reference>
<evidence type="ECO:0000313" key="2">
    <source>
        <dbReference type="EMBL" id="RCX19263.1"/>
    </source>
</evidence>
<evidence type="ECO:0000313" key="3">
    <source>
        <dbReference type="Proteomes" id="UP000253034"/>
    </source>
</evidence>
<gene>
    <name evidence="2" type="ORF">DFR58_1037</name>
</gene>
<dbReference type="Gene3D" id="2.30.130.30">
    <property type="entry name" value="Hypothetical protein"/>
    <property type="match status" value="1"/>
</dbReference>
<dbReference type="InterPro" id="IPR007374">
    <property type="entry name" value="ASCH_domain"/>
</dbReference>
<dbReference type="RefSeq" id="WP_114296342.1">
    <property type="nucleotide sequence ID" value="NZ_QPJT01000003.1"/>
</dbReference>
<proteinExistence type="predicted"/>
<organism evidence="2 3">
    <name type="scientific">Anaerobacterium chartisolvens</name>
    <dbReference type="NCBI Taxonomy" id="1297424"/>
    <lineage>
        <taxon>Bacteria</taxon>
        <taxon>Bacillati</taxon>
        <taxon>Bacillota</taxon>
        <taxon>Clostridia</taxon>
        <taxon>Eubacteriales</taxon>
        <taxon>Oscillospiraceae</taxon>
        <taxon>Anaerobacterium</taxon>
    </lineage>
</organism>
<dbReference type="SUPFAM" id="SSF88697">
    <property type="entry name" value="PUA domain-like"/>
    <property type="match status" value="1"/>
</dbReference>